<evidence type="ECO:0000256" key="1">
    <source>
        <dbReference type="SAM" id="MobiDB-lite"/>
    </source>
</evidence>
<proteinExistence type="predicted"/>
<feature type="region of interest" description="Disordered" evidence="1">
    <location>
        <begin position="242"/>
        <end position="267"/>
    </location>
</feature>
<organism evidence="2 3">
    <name type="scientific">Marasmiellus scandens</name>
    <dbReference type="NCBI Taxonomy" id="2682957"/>
    <lineage>
        <taxon>Eukaryota</taxon>
        <taxon>Fungi</taxon>
        <taxon>Dikarya</taxon>
        <taxon>Basidiomycota</taxon>
        <taxon>Agaricomycotina</taxon>
        <taxon>Agaricomycetes</taxon>
        <taxon>Agaricomycetidae</taxon>
        <taxon>Agaricales</taxon>
        <taxon>Marasmiineae</taxon>
        <taxon>Omphalotaceae</taxon>
        <taxon>Marasmiellus</taxon>
    </lineage>
</organism>
<dbReference type="EMBL" id="JBANRG010000004">
    <property type="protein sequence ID" value="KAK7467534.1"/>
    <property type="molecule type" value="Genomic_DNA"/>
</dbReference>
<feature type="compositionally biased region" description="Acidic residues" evidence="1">
    <location>
        <begin position="634"/>
        <end position="650"/>
    </location>
</feature>
<feature type="compositionally biased region" description="Basic and acidic residues" evidence="1">
    <location>
        <begin position="30"/>
        <end position="40"/>
    </location>
</feature>
<evidence type="ECO:0000313" key="2">
    <source>
        <dbReference type="EMBL" id="KAK7467534.1"/>
    </source>
</evidence>
<evidence type="ECO:0000313" key="3">
    <source>
        <dbReference type="Proteomes" id="UP001498398"/>
    </source>
</evidence>
<feature type="compositionally biased region" description="Low complexity" evidence="1">
    <location>
        <begin position="139"/>
        <end position="149"/>
    </location>
</feature>
<feature type="region of interest" description="Disordered" evidence="1">
    <location>
        <begin position="1"/>
        <end position="65"/>
    </location>
</feature>
<feature type="region of interest" description="Disordered" evidence="1">
    <location>
        <begin position="677"/>
        <end position="699"/>
    </location>
</feature>
<feature type="region of interest" description="Disordered" evidence="1">
    <location>
        <begin position="423"/>
        <end position="458"/>
    </location>
</feature>
<feature type="compositionally biased region" description="Basic and acidic residues" evidence="1">
    <location>
        <begin position="246"/>
        <end position="256"/>
    </location>
</feature>
<feature type="region of interest" description="Disordered" evidence="1">
    <location>
        <begin position="139"/>
        <end position="165"/>
    </location>
</feature>
<protein>
    <submittedName>
        <fullName evidence="2">Uncharacterized protein</fullName>
    </submittedName>
</protein>
<name>A0ABR1JUI4_9AGAR</name>
<sequence length="699" mass="78106">MPLPLSSWLANPLALPSSSSTDPSPSRHTPKIEKSKDRRIPRGLWRTRVTLSAPHYQPEPSGITTSSLSEALARLYHHEHDTWSDDGTDLSSAHENDLDHDDSVETQSNSSSRSHKKRRLSLSDTTDSDEAIYWDYSRQCSPAAQPQPQRQRESSWTKKTRVMDTSSLLEKGSENKTTCDYEDWEDLKELFSKAVEQYERDDASEALPMIRGVIHECHRFLLFYQDPSVLFTNPSAPTSPFALTPPEERLSRDWTENKVSPDGSTTKFQPAELPTAFHAILGTAFFLFGNLIAQDPSLALQGEPDTPLPYWYAALDVFETGENLPSKTSGRAGDYPEDWRMAIVWGRTLVCIADEKVNRERKAKETGVSSPDPYLDEPKWPPESPFAIIAKNRPPITRRMSLSTASAHDLMKLAMDQFSRGIFHMPHPQHSRTSPQAKSQAPSTSLPATSIPSRSAAATSIAQATPVLSPQPPSVNYSSADSLTSSTFSRAKELFTIASEVLLLAEKLSVPSQRQYWANWADSVFNQMKMEMEGGGSTRVGVSGGVRLGSMDEWRRGIYRMRGQAMLIIGTARAEEFEEALMKLGEGGEEAEKALEILKGEDAEDAREALGEAIGFFEKLLAMKETVDGQDKMDDGEDEHDDEEEENEDEELKRMLAEALLTLANLTLDEEKREELYNRAEKEGGMVLQEHDEDMEVDA</sequence>
<accession>A0ABR1JUI4</accession>
<gene>
    <name evidence="2" type="ORF">VKT23_004588</name>
</gene>
<reference evidence="2 3" key="1">
    <citation type="submission" date="2024-01" db="EMBL/GenBank/DDBJ databases">
        <title>A draft genome for the cacao thread blight pathogen Marasmiellus scandens.</title>
        <authorList>
            <person name="Baruah I.K."/>
            <person name="Leung J."/>
            <person name="Bukari Y."/>
            <person name="Amoako-Attah I."/>
            <person name="Meinhardt L.W."/>
            <person name="Bailey B.A."/>
            <person name="Cohen S.P."/>
        </authorList>
    </citation>
    <scope>NUCLEOTIDE SEQUENCE [LARGE SCALE GENOMIC DNA]</scope>
    <source>
        <strain evidence="2 3">GH-19</strain>
    </source>
</reference>
<feature type="compositionally biased region" description="Basic and acidic residues" evidence="1">
    <location>
        <begin position="92"/>
        <end position="103"/>
    </location>
</feature>
<feature type="region of interest" description="Disordered" evidence="1">
    <location>
        <begin position="630"/>
        <end position="652"/>
    </location>
</feature>
<feature type="region of interest" description="Disordered" evidence="1">
    <location>
        <begin position="85"/>
        <end position="123"/>
    </location>
</feature>
<feature type="compositionally biased region" description="Polar residues" evidence="1">
    <location>
        <begin position="431"/>
        <end position="458"/>
    </location>
</feature>
<feature type="compositionally biased region" description="Low complexity" evidence="1">
    <location>
        <begin position="1"/>
        <end position="26"/>
    </location>
</feature>
<keyword evidence="3" id="KW-1185">Reference proteome</keyword>
<comment type="caution">
    <text evidence="2">The sequence shown here is derived from an EMBL/GenBank/DDBJ whole genome shotgun (WGS) entry which is preliminary data.</text>
</comment>
<dbReference type="Proteomes" id="UP001498398">
    <property type="component" value="Unassembled WGS sequence"/>
</dbReference>